<protein>
    <submittedName>
        <fullName evidence="1">Uncharacterized protein</fullName>
    </submittedName>
</protein>
<organism evidence="1 2">
    <name type="scientific">Moritella yayanosii</name>
    <dbReference type="NCBI Taxonomy" id="69539"/>
    <lineage>
        <taxon>Bacteria</taxon>
        <taxon>Pseudomonadati</taxon>
        <taxon>Pseudomonadota</taxon>
        <taxon>Gammaproteobacteria</taxon>
        <taxon>Alteromonadales</taxon>
        <taxon>Moritellaceae</taxon>
        <taxon>Moritella</taxon>
    </lineage>
</organism>
<evidence type="ECO:0000313" key="1">
    <source>
        <dbReference type="EMBL" id="SQD76931.1"/>
    </source>
</evidence>
<name>A0A330LLS5_9GAMM</name>
<dbReference type="EMBL" id="LS483250">
    <property type="protein sequence ID" value="SQD76931.1"/>
    <property type="molecule type" value="Genomic_DNA"/>
</dbReference>
<dbReference type="Proteomes" id="UP000250163">
    <property type="component" value="Chromosome MORIYA"/>
</dbReference>
<dbReference type="AlphaFoldDB" id="A0A330LLS5"/>
<dbReference type="KEGG" id="mya:MORIYA_0453"/>
<accession>A0A330LLS5</accession>
<evidence type="ECO:0000313" key="2">
    <source>
        <dbReference type="Proteomes" id="UP000250163"/>
    </source>
</evidence>
<proteinExistence type="predicted"/>
<sequence>MPGNSTITATSMIEKNTPDMAPEFWTNQIRATLAKGGEEGRIVVAGDYAAENFLLNNKAMWSQWVPKNVVKKVEIALADL</sequence>
<keyword evidence="2" id="KW-1185">Reference proteome</keyword>
<reference evidence="2" key="1">
    <citation type="submission" date="2018-05" db="EMBL/GenBank/DDBJ databases">
        <authorList>
            <person name="Cea G.-C."/>
            <person name="William W."/>
        </authorList>
    </citation>
    <scope>NUCLEOTIDE SEQUENCE [LARGE SCALE GENOMIC DNA]</scope>
    <source>
        <strain evidence="2">DB21MT 5</strain>
    </source>
</reference>
<gene>
    <name evidence="1" type="ORF">MORIYA_0453</name>
</gene>